<feature type="transmembrane region" description="Helical" evidence="2">
    <location>
        <begin position="223"/>
        <end position="241"/>
    </location>
</feature>
<proteinExistence type="predicted"/>
<feature type="transmembrane region" description="Helical" evidence="2">
    <location>
        <begin position="274"/>
        <end position="295"/>
    </location>
</feature>
<comment type="caution">
    <text evidence="3">The sequence shown here is derived from an EMBL/GenBank/DDBJ whole genome shotgun (WGS) entry which is preliminary data.</text>
</comment>
<feature type="region of interest" description="Disordered" evidence="1">
    <location>
        <begin position="335"/>
        <end position="462"/>
    </location>
</feature>
<feature type="transmembrane region" description="Helical" evidence="2">
    <location>
        <begin position="190"/>
        <end position="211"/>
    </location>
</feature>
<feature type="transmembrane region" description="Helical" evidence="2">
    <location>
        <begin position="94"/>
        <end position="114"/>
    </location>
</feature>
<dbReference type="AlphaFoldDB" id="A0A9J6DUC6"/>
<keyword evidence="4" id="KW-1185">Reference proteome</keyword>
<sequence>MWAAENYAPGLIAISESAGENPLQSQRPKWRRLCRYLGVLAFLSVLGIGLCFAIALTVAQPPGHASWEYLLISSPIVIPGLLALYLCTRRCCGLILNLVFAFLALLCGAVLVATETLASIGIMLTIVGGLILVHVWLQTTFSRAAGGKRARHVTMWAAENYAPGLIAISESAGENPLQSQRPKWRRLCRYLGVLAFLSVLGIGLCFAIALTVAQPPGHASWEYLLISSPIVIPGLLALYLCTRRCCGLILNLVFAFLALLCGAVLVATETLASIGIMLTIVGGLILVVILVTLVYDRVTGRSYDDDDDYEDGELGVGVASRAAYATAAFGAAQVTCSSGTTSPRGRTPTAHRCGVASGSPRKRRSSHPPTQVQFIVPELPPPSSGLHSRNSPEHGVHTHGSSTAAAGGECPATPDGMPRGHHEASVASTSGRPGGACETAHVCPHAPSPQPQLAANGEQHSS</sequence>
<evidence type="ECO:0000313" key="4">
    <source>
        <dbReference type="Proteomes" id="UP000821866"/>
    </source>
</evidence>
<feature type="transmembrane region" description="Helical" evidence="2">
    <location>
        <begin position="248"/>
        <end position="268"/>
    </location>
</feature>
<name>A0A9J6DUC6_RHIMP</name>
<reference evidence="3" key="2">
    <citation type="submission" date="2021-09" db="EMBL/GenBank/DDBJ databases">
        <authorList>
            <person name="Jia N."/>
            <person name="Wang J."/>
            <person name="Shi W."/>
            <person name="Du L."/>
            <person name="Sun Y."/>
            <person name="Zhan W."/>
            <person name="Jiang J."/>
            <person name="Wang Q."/>
            <person name="Zhang B."/>
            <person name="Ji P."/>
            <person name="Sakyi L.B."/>
            <person name="Cui X."/>
            <person name="Yuan T."/>
            <person name="Jiang B."/>
            <person name="Yang W."/>
            <person name="Lam T.T.-Y."/>
            <person name="Chang Q."/>
            <person name="Ding S."/>
            <person name="Wang X."/>
            <person name="Zhu J."/>
            <person name="Ruan X."/>
            <person name="Zhao L."/>
            <person name="Wei J."/>
            <person name="Que T."/>
            <person name="Du C."/>
            <person name="Cheng J."/>
            <person name="Dai P."/>
            <person name="Han X."/>
            <person name="Huang E."/>
            <person name="Gao Y."/>
            <person name="Liu J."/>
            <person name="Shao H."/>
            <person name="Ye R."/>
            <person name="Li L."/>
            <person name="Wei W."/>
            <person name="Wang X."/>
            <person name="Wang C."/>
            <person name="Huo Q."/>
            <person name="Li W."/>
            <person name="Guo W."/>
            <person name="Chen H."/>
            <person name="Chen S."/>
            <person name="Zhou L."/>
            <person name="Zhou L."/>
            <person name="Ni X."/>
            <person name="Tian J."/>
            <person name="Zhou Y."/>
            <person name="Sheng Y."/>
            <person name="Liu T."/>
            <person name="Pan Y."/>
            <person name="Xia L."/>
            <person name="Li J."/>
            <person name="Zhao F."/>
            <person name="Cao W."/>
        </authorList>
    </citation>
    <scope>NUCLEOTIDE SEQUENCE</scope>
    <source>
        <strain evidence="3">Rmic-2018</strain>
        <tissue evidence="3">Larvae</tissue>
    </source>
</reference>
<dbReference type="VEuPathDB" id="VectorBase:LOC119169237"/>
<organism evidence="3 4">
    <name type="scientific">Rhipicephalus microplus</name>
    <name type="common">Cattle tick</name>
    <name type="synonym">Boophilus microplus</name>
    <dbReference type="NCBI Taxonomy" id="6941"/>
    <lineage>
        <taxon>Eukaryota</taxon>
        <taxon>Metazoa</taxon>
        <taxon>Ecdysozoa</taxon>
        <taxon>Arthropoda</taxon>
        <taxon>Chelicerata</taxon>
        <taxon>Arachnida</taxon>
        <taxon>Acari</taxon>
        <taxon>Parasitiformes</taxon>
        <taxon>Ixodida</taxon>
        <taxon>Ixodoidea</taxon>
        <taxon>Ixodidae</taxon>
        <taxon>Rhipicephalinae</taxon>
        <taxon>Rhipicephalus</taxon>
        <taxon>Boophilus</taxon>
    </lineage>
</organism>
<reference evidence="3" key="1">
    <citation type="journal article" date="2020" name="Cell">
        <title>Large-Scale Comparative Analyses of Tick Genomes Elucidate Their Genetic Diversity and Vector Capacities.</title>
        <authorList>
            <consortium name="Tick Genome and Microbiome Consortium (TIGMIC)"/>
            <person name="Jia N."/>
            <person name="Wang J."/>
            <person name="Shi W."/>
            <person name="Du L."/>
            <person name="Sun Y."/>
            <person name="Zhan W."/>
            <person name="Jiang J.F."/>
            <person name="Wang Q."/>
            <person name="Zhang B."/>
            <person name="Ji P."/>
            <person name="Bell-Sakyi L."/>
            <person name="Cui X.M."/>
            <person name="Yuan T.T."/>
            <person name="Jiang B.G."/>
            <person name="Yang W.F."/>
            <person name="Lam T.T."/>
            <person name="Chang Q.C."/>
            <person name="Ding S.J."/>
            <person name="Wang X.J."/>
            <person name="Zhu J.G."/>
            <person name="Ruan X.D."/>
            <person name="Zhao L."/>
            <person name="Wei J.T."/>
            <person name="Ye R.Z."/>
            <person name="Que T.C."/>
            <person name="Du C.H."/>
            <person name="Zhou Y.H."/>
            <person name="Cheng J.X."/>
            <person name="Dai P.F."/>
            <person name="Guo W.B."/>
            <person name="Han X.H."/>
            <person name="Huang E.J."/>
            <person name="Li L.F."/>
            <person name="Wei W."/>
            <person name="Gao Y.C."/>
            <person name="Liu J.Z."/>
            <person name="Shao H.Z."/>
            <person name="Wang X."/>
            <person name="Wang C.C."/>
            <person name="Yang T.C."/>
            <person name="Huo Q.B."/>
            <person name="Li W."/>
            <person name="Chen H.Y."/>
            <person name="Chen S.E."/>
            <person name="Zhou L.G."/>
            <person name="Ni X.B."/>
            <person name="Tian J.H."/>
            <person name="Sheng Y."/>
            <person name="Liu T."/>
            <person name="Pan Y.S."/>
            <person name="Xia L.Y."/>
            <person name="Li J."/>
            <person name="Zhao F."/>
            <person name="Cao W.C."/>
        </authorList>
    </citation>
    <scope>NUCLEOTIDE SEQUENCE</scope>
    <source>
        <strain evidence="3">Rmic-2018</strain>
    </source>
</reference>
<keyword evidence="2" id="KW-1133">Transmembrane helix</keyword>
<protein>
    <submittedName>
        <fullName evidence="3">Uncharacterized protein</fullName>
    </submittedName>
</protein>
<feature type="transmembrane region" description="Helical" evidence="2">
    <location>
        <begin position="120"/>
        <end position="141"/>
    </location>
</feature>
<evidence type="ECO:0000256" key="2">
    <source>
        <dbReference type="SAM" id="Phobius"/>
    </source>
</evidence>
<keyword evidence="2" id="KW-0812">Transmembrane</keyword>
<feature type="compositionally biased region" description="Polar residues" evidence="1">
    <location>
        <begin position="335"/>
        <end position="344"/>
    </location>
</feature>
<keyword evidence="2" id="KW-0472">Membrane</keyword>
<feature type="transmembrane region" description="Helical" evidence="2">
    <location>
        <begin position="69"/>
        <end position="87"/>
    </location>
</feature>
<evidence type="ECO:0000256" key="1">
    <source>
        <dbReference type="SAM" id="MobiDB-lite"/>
    </source>
</evidence>
<evidence type="ECO:0000313" key="3">
    <source>
        <dbReference type="EMBL" id="KAH8025636.1"/>
    </source>
</evidence>
<gene>
    <name evidence="3" type="ORF">HPB51_010720</name>
</gene>
<dbReference type="EMBL" id="JABSTU010000007">
    <property type="protein sequence ID" value="KAH8025636.1"/>
    <property type="molecule type" value="Genomic_DNA"/>
</dbReference>
<accession>A0A9J6DUC6</accession>
<feature type="transmembrane region" description="Helical" evidence="2">
    <location>
        <begin position="36"/>
        <end position="57"/>
    </location>
</feature>
<dbReference type="Proteomes" id="UP000821866">
    <property type="component" value="Unassembled WGS sequence"/>
</dbReference>